<organism evidence="11 12">
    <name type="scientific">Ridgeia piscesae</name>
    <name type="common">Tubeworm</name>
    <dbReference type="NCBI Taxonomy" id="27915"/>
    <lineage>
        <taxon>Eukaryota</taxon>
        <taxon>Metazoa</taxon>
        <taxon>Spiralia</taxon>
        <taxon>Lophotrochozoa</taxon>
        <taxon>Annelida</taxon>
        <taxon>Polychaeta</taxon>
        <taxon>Sedentaria</taxon>
        <taxon>Canalipalpata</taxon>
        <taxon>Sabellida</taxon>
        <taxon>Siboglinidae</taxon>
        <taxon>Ridgeia</taxon>
    </lineage>
</organism>
<dbReference type="InterPro" id="IPR011992">
    <property type="entry name" value="EF-hand-dom_pair"/>
</dbReference>
<comment type="similarity">
    <text evidence="3 8">Belongs to the MINDY deubiquitinase family. FAM188 subfamily.</text>
</comment>
<keyword evidence="5 8" id="KW-0833">Ubl conjugation pathway</keyword>
<keyword evidence="6 8" id="KW-0378">Hydrolase</keyword>
<dbReference type="EMBL" id="JAODUO010000616">
    <property type="protein sequence ID" value="KAK2177143.1"/>
    <property type="molecule type" value="Genomic_DNA"/>
</dbReference>
<proteinExistence type="inferred from homology"/>
<comment type="caution">
    <text evidence="11">The sequence shown here is derived from an EMBL/GenBank/DDBJ whole genome shotgun (WGS) entry which is preliminary data.</text>
</comment>
<evidence type="ECO:0000256" key="1">
    <source>
        <dbReference type="ARBA" id="ARBA00000707"/>
    </source>
</evidence>
<accession>A0AAD9NQL9</accession>
<evidence type="ECO:0000256" key="5">
    <source>
        <dbReference type="ARBA" id="ARBA00022786"/>
    </source>
</evidence>
<sequence>MASASVAGGEVIAPKLMTDATRLLWGSDIKHDVFRRWTQGFVFSSDEPSALLQHQGGPCAVIVPVQAFLLKNLLFRNTPSDKWRHVSEKQQRMLLCRALEDILHALVHSDSFLLVSHHPDTYNGGDDGNDVDLGDDSGGGTSSPKKQCSSHEQFHLGLRCHRCNSRDELSNKLQSLLEMYVGQYGILLLLYSIILTKGVDHIKNEVEDPNEALIDGIHGHGSQSLINLLITGRAVSNVWDNDKYISGLKLQGVNGQAQVGFLTLLEHMRYCEVGWYLKNPCYPIWVLGSETHLTVLFSQEQNLVMSETPEAAARRLFNTYDTEGSGFIAGDMLGDLMASLNLVSDEEYVKIMREKMDPEELGIITLNGFMDEFFPSEAQSEAVQSFTVFHYNGLPSSGPGHKVMYVEGTAVIMEMPELQIITDSSSIKMCLLTKWPTIELKWKDNFIPSLN</sequence>
<dbReference type="GO" id="GO:0071108">
    <property type="term" value="P:protein K48-linked deubiquitination"/>
    <property type="evidence" value="ECO:0007669"/>
    <property type="project" value="InterPro"/>
</dbReference>
<evidence type="ECO:0000256" key="7">
    <source>
        <dbReference type="ARBA" id="ARBA00022807"/>
    </source>
</evidence>
<evidence type="ECO:0000256" key="4">
    <source>
        <dbReference type="ARBA" id="ARBA00022670"/>
    </source>
</evidence>
<dbReference type="InterPro" id="IPR025257">
    <property type="entry name" value="MINDY-3/4_CD"/>
</dbReference>
<dbReference type="PANTHER" id="PTHR12473:SF17">
    <property type="entry name" value="UBIQUITIN CARBOXYL-TERMINAL HYDROLASE MINDY-3"/>
    <property type="match status" value="1"/>
</dbReference>
<keyword evidence="4 8" id="KW-0645">Protease</keyword>
<evidence type="ECO:0000256" key="9">
    <source>
        <dbReference type="SAM" id="MobiDB-lite"/>
    </source>
</evidence>
<dbReference type="Proteomes" id="UP001209878">
    <property type="component" value="Unassembled WGS sequence"/>
</dbReference>
<dbReference type="PROSITE" id="PS50222">
    <property type="entry name" value="EF_HAND_2"/>
    <property type="match status" value="1"/>
</dbReference>
<dbReference type="SUPFAM" id="SSF47473">
    <property type="entry name" value="EF-hand"/>
    <property type="match status" value="1"/>
</dbReference>
<dbReference type="GO" id="GO:0005509">
    <property type="term" value="F:calcium ion binding"/>
    <property type="evidence" value="ECO:0007669"/>
    <property type="project" value="InterPro"/>
</dbReference>
<dbReference type="GO" id="GO:0006508">
    <property type="term" value="P:proteolysis"/>
    <property type="evidence" value="ECO:0007669"/>
    <property type="project" value="UniProtKB-KW"/>
</dbReference>
<reference evidence="11" key="1">
    <citation type="journal article" date="2023" name="Mol. Biol. Evol.">
        <title>Third-Generation Sequencing Reveals the Adaptive Role of the Epigenome in Three Deep-Sea Polychaetes.</title>
        <authorList>
            <person name="Perez M."/>
            <person name="Aroh O."/>
            <person name="Sun Y."/>
            <person name="Lan Y."/>
            <person name="Juniper S.K."/>
            <person name="Young C.R."/>
            <person name="Angers B."/>
            <person name="Qian P.Y."/>
        </authorList>
    </citation>
    <scope>NUCLEOTIDE SEQUENCE</scope>
    <source>
        <strain evidence="11">R07B-5</strain>
    </source>
</reference>
<keyword evidence="12" id="KW-1185">Reference proteome</keyword>
<feature type="region of interest" description="Disordered" evidence="9">
    <location>
        <begin position="125"/>
        <end position="148"/>
    </location>
</feature>
<gene>
    <name evidence="11" type="ORF">NP493_616g01034</name>
</gene>
<dbReference type="Gene3D" id="1.10.238.10">
    <property type="entry name" value="EF-hand"/>
    <property type="match status" value="1"/>
</dbReference>
<dbReference type="InterPro" id="IPR039785">
    <property type="entry name" value="MINY3/4"/>
</dbReference>
<dbReference type="GO" id="GO:1990380">
    <property type="term" value="F:K48-linked deubiquitinase activity"/>
    <property type="evidence" value="ECO:0007669"/>
    <property type="project" value="UniProtKB-UniRule"/>
</dbReference>
<comment type="catalytic activity">
    <reaction evidence="1 8">
        <text>Thiol-dependent hydrolysis of ester, thioester, amide, peptide and isopeptide bonds formed by the C-terminal Gly of ubiquitin (a 76-residue protein attached to proteins as an intracellular targeting signal).</text>
        <dbReference type="EC" id="3.4.19.12"/>
    </reaction>
</comment>
<feature type="domain" description="EF-hand" evidence="10">
    <location>
        <begin position="308"/>
        <end position="343"/>
    </location>
</feature>
<dbReference type="EC" id="3.4.19.12" evidence="8"/>
<dbReference type="GO" id="GO:0004843">
    <property type="term" value="F:cysteine-type deubiquitinase activity"/>
    <property type="evidence" value="ECO:0007669"/>
    <property type="project" value="UniProtKB-UniRule"/>
</dbReference>
<name>A0AAD9NQL9_RIDPI</name>
<keyword evidence="7 8" id="KW-0788">Thiol protease</keyword>
<evidence type="ECO:0000313" key="11">
    <source>
        <dbReference type="EMBL" id="KAK2177143.1"/>
    </source>
</evidence>
<evidence type="ECO:0000256" key="3">
    <source>
        <dbReference type="ARBA" id="ARBA00011074"/>
    </source>
</evidence>
<dbReference type="SMART" id="SM01174">
    <property type="entry name" value="DUF4205"/>
    <property type="match status" value="1"/>
</dbReference>
<evidence type="ECO:0000256" key="8">
    <source>
        <dbReference type="RuleBase" id="RU367088"/>
    </source>
</evidence>
<dbReference type="AlphaFoldDB" id="A0AAD9NQL9"/>
<evidence type="ECO:0000259" key="10">
    <source>
        <dbReference type="PROSITE" id="PS50222"/>
    </source>
</evidence>
<evidence type="ECO:0000313" key="12">
    <source>
        <dbReference type="Proteomes" id="UP001209878"/>
    </source>
</evidence>
<evidence type="ECO:0000256" key="6">
    <source>
        <dbReference type="ARBA" id="ARBA00022801"/>
    </source>
</evidence>
<dbReference type="Pfam" id="PF13898">
    <property type="entry name" value="MINDY-3_4_CD"/>
    <property type="match status" value="1"/>
</dbReference>
<evidence type="ECO:0000256" key="2">
    <source>
        <dbReference type="ARBA" id="ARBA00002107"/>
    </source>
</evidence>
<protein>
    <recommendedName>
        <fullName evidence="8">Ubiquitin carboxyl-terminal hydrolase MINDY</fullName>
        <ecNumber evidence="8">3.4.19.12</ecNumber>
    </recommendedName>
</protein>
<dbReference type="PANTHER" id="PTHR12473">
    <property type="entry name" value="UBIQUITIN CARBOXYL-TERMINAL HYDROLASE MINDY-4-RELATED"/>
    <property type="match status" value="1"/>
</dbReference>
<comment type="function">
    <text evidence="2 8">Hydrolase that can remove 'Lys-48'-linked conjugated ubiquitin from proteins.</text>
</comment>
<dbReference type="InterPro" id="IPR002048">
    <property type="entry name" value="EF_hand_dom"/>
</dbReference>